<evidence type="ECO:0000313" key="6">
    <source>
        <dbReference type="Proteomes" id="UP000307440"/>
    </source>
</evidence>
<dbReference type="PANTHER" id="PTHR43329">
    <property type="entry name" value="EPOXIDE HYDROLASE"/>
    <property type="match status" value="1"/>
</dbReference>
<feature type="chain" id="PRO_5022982487" evidence="3">
    <location>
        <begin position="20"/>
        <end position="357"/>
    </location>
</feature>
<evidence type="ECO:0000259" key="4">
    <source>
        <dbReference type="Pfam" id="PF00561"/>
    </source>
</evidence>
<dbReference type="Proteomes" id="UP000307440">
    <property type="component" value="Unassembled WGS sequence"/>
</dbReference>
<reference evidence="5 6" key="1">
    <citation type="journal article" date="2019" name="Nat. Ecol. Evol.">
        <title>Megaphylogeny resolves global patterns of mushroom evolution.</title>
        <authorList>
            <person name="Varga T."/>
            <person name="Krizsan K."/>
            <person name="Foldi C."/>
            <person name="Dima B."/>
            <person name="Sanchez-Garcia M."/>
            <person name="Sanchez-Ramirez S."/>
            <person name="Szollosi G.J."/>
            <person name="Szarkandi J.G."/>
            <person name="Papp V."/>
            <person name="Albert L."/>
            <person name="Andreopoulos W."/>
            <person name="Angelini C."/>
            <person name="Antonin V."/>
            <person name="Barry K.W."/>
            <person name="Bougher N.L."/>
            <person name="Buchanan P."/>
            <person name="Buyck B."/>
            <person name="Bense V."/>
            <person name="Catcheside P."/>
            <person name="Chovatia M."/>
            <person name="Cooper J."/>
            <person name="Damon W."/>
            <person name="Desjardin D."/>
            <person name="Finy P."/>
            <person name="Geml J."/>
            <person name="Haridas S."/>
            <person name="Hughes K."/>
            <person name="Justo A."/>
            <person name="Karasinski D."/>
            <person name="Kautmanova I."/>
            <person name="Kiss B."/>
            <person name="Kocsube S."/>
            <person name="Kotiranta H."/>
            <person name="LaButti K.M."/>
            <person name="Lechner B.E."/>
            <person name="Liimatainen K."/>
            <person name="Lipzen A."/>
            <person name="Lukacs Z."/>
            <person name="Mihaltcheva S."/>
            <person name="Morgado L.N."/>
            <person name="Niskanen T."/>
            <person name="Noordeloos M.E."/>
            <person name="Ohm R.A."/>
            <person name="Ortiz-Santana B."/>
            <person name="Ovrebo C."/>
            <person name="Racz N."/>
            <person name="Riley R."/>
            <person name="Savchenko A."/>
            <person name="Shiryaev A."/>
            <person name="Soop K."/>
            <person name="Spirin V."/>
            <person name="Szebenyi C."/>
            <person name="Tomsovsky M."/>
            <person name="Tulloss R.E."/>
            <person name="Uehling J."/>
            <person name="Grigoriev I.V."/>
            <person name="Vagvolgyi C."/>
            <person name="Papp T."/>
            <person name="Martin F.M."/>
            <person name="Miettinen O."/>
            <person name="Hibbett D.S."/>
            <person name="Nagy L.G."/>
        </authorList>
    </citation>
    <scope>NUCLEOTIDE SEQUENCE [LARGE SCALE GENOMIC DNA]</scope>
    <source>
        <strain evidence="5 6">CBS 121175</strain>
    </source>
</reference>
<organism evidence="5 6">
    <name type="scientific">Coprinopsis marcescibilis</name>
    <name type="common">Agaric fungus</name>
    <name type="synonym">Psathyrella marcescibilis</name>
    <dbReference type="NCBI Taxonomy" id="230819"/>
    <lineage>
        <taxon>Eukaryota</taxon>
        <taxon>Fungi</taxon>
        <taxon>Dikarya</taxon>
        <taxon>Basidiomycota</taxon>
        <taxon>Agaricomycotina</taxon>
        <taxon>Agaricomycetes</taxon>
        <taxon>Agaricomycetidae</taxon>
        <taxon>Agaricales</taxon>
        <taxon>Agaricineae</taxon>
        <taxon>Psathyrellaceae</taxon>
        <taxon>Coprinopsis</taxon>
    </lineage>
</organism>
<evidence type="ECO:0000256" key="2">
    <source>
        <dbReference type="ARBA" id="ARBA00038334"/>
    </source>
</evidence>
<dbReference type="STRING" id="230819.A0A5C3KEV0"/>
<dbReference type="GO" id="GO:0016787">
    <property type="term" value="F:hydrolase activity"/>
    <property type="evidence" value="ECO:0007669"/>
    <property type="project" value="UniProtKB-KW"/>
</dbReference>
<feature type="domain" description="AB hydrolase-1" evidence="4">
    <location>
        <begin position="60"/>
        <end position="342"/>
    </location>
</feature>
<evidence type="ECO:0000256" key="3">
    <source>
        <dbReference type="SAM" id="SignalP"/>
    </source>
</evidence>
<evidence type="ECO:0000313" key="5">
    <source>
        <dbReference type="EMBL" id="TFK18265.1"/>
    </source>
</evidence>
<protein>
    <submittedName>
        <fullName evidence="5">Alpha/beta-hydrolase</fullName>
    </submittedName>
</protein>
<dbReference type="InterPro" id="IPR000073">
    <property type="entry name" value="AB_hydrolase_1"/>
</dbReference>
<keyword evidence="1 5" id="KW-0378">Hydrolase</keyword>
<proteinExistence type="inferred from homology"/>
<keyword evidence="3" id="KW-0732">Signal</keyword>
<dbReference type="OrthoDB" id="408373at2759"/>
<accession>A0A5C3KEV0</accession>
<comment type="similarity">
    <text evidence="2">Belongs to the AB hydrolase superfamily. Epoxide hydrolase family.</text>
</comment>
<sequence length="357" mass="40065">MATLLRYLALASVCFTTLAATVTSSLTMEQLYRSQKYKETTVSRGFTYRYYFSPATQGKPTLVFVHGFPSFSAHWIHQITFFEEQGYGLVVPDMLGYGGTSIPQEPEAYVHPLQAKDLVDILDAENVGSDVVAIGHDLGSITVSRVANIYPERFLGFAFLSVGYVTPDTVTTYQQQKTAWARELGYVNLGYWEFFSAPGTDEVIVKHNQSFFDLAWSRDPKMWKYGWGPDGAFETFIKSDSSTPRATYISSEDMKTTEDVFAKGGWNGPLSYYKNEVSNVSSEADKVIPIENYVIDKPVLFIATGNDAIIVPKLFSARVLEYCPQSTTKILSTGHWAFWEAPDQLNSYLLDWLVEGL</sequence>
<keyword evidence="6" id="KW-1185">Reference proteome</keyword>
<dbReference type="EMBL" id="ML210416">
    <property type="protein sequence ID" value="TFK18265.1"/>
    <property type="molecule type" value="Genomic_DNA"/>
</dbReference>
<dbReference type="PRINTS" id="PR00412">
    <property type="entry name" value="EPOXHYDRLASE"/>
</dbReference>
<feature type="signal peptide" evidence="3">
    <location>
        <begin position="1"/>
        <end position="19"/>
    </location>
</feature>
<dbReference type="SUPFAM" id="SSF53474">
    <property type="entry name" value="alpha/beta-Hydrolases"/>
    <property type="match status" value="1"/>
</dbReference>
<dbReference type="InterPro" id="IPR029058">
    <property type="entry name" value="AB_hydrolase_fold"/>
</dbReference>
<dbReference type="InterPro" id="IPR000639">
    <property type="entry name" value="Epox_hydrolase-like"/>
</dbReference>
<name>A0A5C3KEV0_COPMA</name>
<dbReference type="Gene3D" id="3.40.50.1820">
    <property type="entry name" value="alpha/beta hydrolase"/>
    <property type="match status" value="1"/>
</dbReference>
<gene>
    <name evidence="5" type="ORF">FA15DRAFT_675410</name>
</gene>
<dbReference type="Pfam" id="PF00561">
    <property type="entry name" value="Abhydrolase_1"/>
    <property type="match status" value="1"/>
</dbReference>
<dbReference type="AlphaFoldDB" id="A0A5C3KEV0"/>
<evidence type="ECO:0000256" key="1">
    <source>
        <dbReference type="ARBA" id="ARBA00022801"/>
    </source>
</evidence>